<reference evidence="3" key="1">
    <citation type="submission" date="2023-01" db="EMBL/GenBank/DDBJ databases">
        <title>The growth and conidiation of Purpureocillium lavendulum are regulated by nitrogen source and histone H3K14 acetylation.</title>
        <authorList>
            <person name="Tang P."/>
            <person name="Han J."/>
            <person name="Zhang C."/>
            <person name="Tang P."/>
            <person name="Qi F."/>
            <person name="Zhang K."/>
            <person name="Liang L."/>
        </authorList>
    </citation>
    <scope>NUCLEOTIDE SEQUENCE</scope>
    <source>
        <strain evidence="3">YMF1.00683</strain>
    </source>
</reference>
<gene>
    <name evidence="3" type="ORF">O9K51_09493</name>
</gene>
<dbReference type="InterPro" id="IPR029063">
    <property type="entry name" value="SAM-dependent_MTases_sf"/>
</dbReference>
<proteinExistence type="inferred from homology"/>
<protein>
    <recommendedName>
        <fullName evidence="5">Methyltransferase</fullName>
    </recommendedName>
</protein>
<sequence length="338" mass="37963">MFCVLIRFDSGSQGSGDAVDVEVSPTDDADSTFEEGPPSSSATISSSITNYEWKYGRRYQSHQAEAYYFPNDDREQSRLDMLHHAFLLALDDRLFLAPIGLNPGRIFDVGAGTGIWAIDVGDQFPSAVVRGYDLSPIQPQMVPPNVQFFVDDVEQGWLESAKYDFVHLRNVLWIADWPRLVRQMYENLNPGGWVELQGILNQPYSTDGTLSSDSPVVQLMDGLRQAGRKRGRDVDPASSFKRWAESTGFVTVQERRFPLPVGGWPKDPKLREIGIFMAESLREGIEGLTAVPFREILGWSKEEVHVLNATLRRTIGRRDSHLVFDYVVVTGMKPMTGT</sequence>
<dbReference type="PANTHER" id="PTHR43591:SF10">
    <property type="entry name" value="ABC TRANSMEMBRANE TYPE-1 DOMAIN-CONTAINING PROTEIN-RELATED"/>
    <property type="match status" value="1"/>
</dbReference>
<feature type="region of interest" description="Disordered" evidence="2">
    <location>
        <begin position="12"/>
        <end position="44"/>
    </location>
</feature>
<dbReference type="PANTHER" id="PTHR43591">
    <property type="entry name" value="METHYLTRANSFERASE"/>
    <property type="match status" value="1"/>
</dbReference>
<keyword evidence="4" id="KW-1185">Reference proteome</keyword>
<dbReference type="CDD" id="cd02440">
    <property type="entry name" value="AdoMet_MTases"/>
    <property type="match status" value="1"/>
</dbReference>
<organism evidence="3 4">
    <name type="scientific">Purpureocillium lavendulum</name>
    <dbReference type="NCBI Taxonomy" id="1247861"/>
    <lineage>
        <taxon>Eukaryota</taxon>
        <taxon>Fungi</taxon>
        <taxon>Dikarya</taxon>
        <taxon>Ascomycota</taxon>
        <taxon>Pezizomycotina</taxon>
        <taxon>Sordariomycetes</taxon>
        <taxon>Hypocreomycetidae</taxon>
        <taxon>Hypocreales</taxon>
        <taxon>Ophiocordycipitaceae</taxon>
        <taxon>Purpureocillium</taxon>
    </lineage>
</organism>
<comment type="caution">
    <text evidence="3">The sequence shown here is derived from an EMBL/GenBank/DDBJ whole genome shotgun (WGS) entry which is preliminary data.</text>
</comment>
<dbReference type="Gene3D" id="3.40.50.150">
    <property type="entry name" value="Vaccinia Virus protein VP39"/>
    <property type="match status" value="1"/>
</dbReference>
<evidence type="ECO:0000313" key="4">
    <source>
        <dbReference type="Proteomes" id="UP001163105"/>
    </source>
</evidence>
<name>A0AB34FI44_9HYPO</name>
<evidence type="ECO:0000256" key="2">
    <source>
        <dbReference type="SAM" id="MobiDB-lite"/>
    </source>
</evidence>
<dbReference type="EMBL" id="JAQHRD010000009">
    <property type="protein sequence ID" value="KAJ6438071.1"/>
    <property type="molecule type" value="Genomic_DNA"/>
</dbReference>
<evidence type="ECO:0000313" key="3">
    <source>
        <dbReference type="EMBL" id="KAJ6438071.1"/>
    </source>
</evidence>
<evidence type="ECO:0000256" key="1">
    <source>
        <dbReference type="ARBA" id="ARBA00038158"/>
    </source>
</evidence>
<dbReference type="SUPFAM" id="SSF53335">
    <property type="entry name" value="S-adenosyl-L-methionine-dependent methyltransferases"/>
    <property type="match status" value="1"/>
</dbReference>
<dbReference type="Proteomes" id="UP001163105">
    <property type="component" value="Unassembled WGS sequence"/>
</dbReference>
<comment type="similarity">
    <text evidence="1">Belongs to the methyltransferase superfamily. LaeA methyltransferase family.</text>
</comment>
<evidence type="ECO:0008006" key="5">
    <source>
        <dbReference type="Google" id="ProtNLM"/>
    </source>
</evidence>
<dbReference type="AlphaFoldDB" id="A0AB34FI44"/>
<accession>A0AB34FI44</accession>
<dbReference type="Pfam" id="PF13489">
    <property type="entry name" value="Methyltransf_23"/>
    <property type="match status" value="1"/>
</dbReference>
<dbReference type="GO" id="GO:0008168">
    <property type="term" value="F:methyltransferase activity"/>
    <property type="evidence" value="ECO:0007669"/>
    <property type="project" value="TreeGrafter"/>
</dbReference>